<sequence length="406" mass="44459">MHKPFQIKRCTETFLILFLLVFVVLDITKPNLAANSCATTVPYSWSFTTTGKSVASVYKENNGPTGTTVTGTDNFSASFNIKRNFTPPSGGWVLAPGEVIPNTTNFTCEAIFDGYYANSTLNGSIGGIGFPTHVNANASVTCLNVGAFSSVQHTAGGSGDLTNQTRVSTPSQVSDNQVIPFSGNVDVDLLFGVGLANLDFMNVFAQVYVSGNIDDQQKNIKYHKPDGTACDDGNPDTTGEQCKSGICEGDPTLVELFFFTATALENSVLIEWETATEIDNAGFHIWRSDEEDGEYIMITDSLILAEGDASTYTYIDENVKDGVVYYYKLEDIDIFDVSTFRYPVSSSPDKVLIIEPAQNAVFTPDTPPIFEWTEGRYSEFKFQFSDDNGRTIHEIPADGWMEYAQT</sequence>
<proteinExistence type="predicted"/>
<dbReference type="Gene3D" id="2.60.40.10">
    <property type="entry name" value="Immunoglobulins"/>
    <property type="match status" value="1"/>
</dbReference>
<dbReference type="AlphaFoldDB" id="A0A0A6RYI6"/>
<accession>A0A0A6RYI6</accession>
<evidence type="ECO:0000313" key="1">
    <source>
        <dbReference type="EMBL" id="KHD08921.1"/>
    </source>
</evidence>
<gene>
    <name evidence="1" type="ORF">PN36_04695</name>
</gene>
<protein>
    <submittedName>
        <fullName evidence="1">Uncharacterized protein</fullName>
    </submittedName>
</protein>
<name>A0A0A6RYI6_9GAMM</name>
<organism evidence="1 2">
    <name type="scientific">Candidatus Thiomargarita nelsonii</name>
    <dbReference type="NCBI Taxonomy" id="1003181"/>
    <lineage>
        <taxon>Bacteria</taxon>
        <taxon>Pseudomonadati</taxon>
        <taxon>Pseudomonadota</taxon>
        <taxon>Gammaproteobacteria</taxon>
        <taxon>Thiotrichales</taxon>
        <taxon>Thiotrichaceae</taxon>
        <taxon>Thiomargarita</taxon>
    </lineage>
</organism>
<dbReference type="Proteomes" id="UP000030428">
    <property type="component" value="Unassembled WGS sequence"/>
</dbReference>
<evidence type="ECO:0000313" key="2">
    <source>
        <dbReference type="Proteomes" id="UP000030428"/>
    </source>
</evidence>
<dbReference type="InterPro" id="IPR013783">
    <property type="entry name" value="Ig-like_fold"/>
</dbReference>
<reference evidence="1 2" key="1">
    <citation type="journal article" date="2016" name="Front. Microbiol.">
        <title>Single-Cell (Meta-)Genomics of a Dimorphic Candidatus Thiomargarita nelsonii Reveals Genomic Plasticity.</title>
        <authorList>
            <person name="Flood B.E."/>
            <person name="Fliss P."/>
            <person name="Jones D.S."/>
            <person name="Dick G.J."/>
            <person name="Jain S."/>
            <person name="Kaster A.K."/>
            <person name="Winkel M."/>
            <person name="Mussmann M."/>
            <person name="Bailey J."/>
        </authorList>
    </citation>
    <scope>NUCLEOTIDE SEQUENCE [LARGE SCALE GENOMIC DNA]</scope>
    <source>
        <strain evidence="1">Hydrate Ridge</strain>
    </source>
</reference>
<dbReference type="EMBL" id="JSZA02000013">
    <property type="protein sequence ID" value="KHD08921.1"/>
    <property type="molecule type" value="Genomic_DNA"/>
</dbReference>
<keyword evidence="2" id="KW-1185">Reference proteome</keyword>
<comment type="caution">
    <text evidence="1">The sequence shown here is derived from an EMBL/GenBank/DDBJ whole genome shotgun (WGS) entry which is preliminary data.</text>
</comment>